<dbReference type="RefSeq" id="WP_148085732.1">
    <property type="nucleotide sequence ID" value="NZ_RKHY01000001.1"/>
</dbReference>
<feature type="transmembrane region" description="Helical" evidence="1">
    <location>
        <begin position="67"/>
        <end position="87"/>
    </location>
</feature>
<evidence type="ECO:0000256" key="1">
    <source>
        <dbReference type="SAM" id="Phobius"/>
    </source>
</evidence>
<protein>
    <recommendedName>
        <fullName evidence="4">DUF3995 domain-containing protein</fullName>
    </recommendedName>
</protein>
<keyword evidence="3" id="KW-1185">Reference proteome</keyword>
<keyword evidence="1" id="KW-0812">Transmembrane</keyword>
<gene>
    <name evidence="2" type="ORF">EDD35_5451</name>
</gene>
<feature type="transmembrane region" description="Helical" evidence="1">
    <location>
        <begin position="94"/>
        <end position="116"/>
    </location>
</feature>
<evidence type="ECO:0008006" key="4">
    <source>
        <dbReference type="Google" id="ProtNLM"/>
    </source>
</evidence>
<proteinExistence type="predicted"/>
<organism evidence="2 3">
    <name type="scientific">Amycolatopsis thermoflava</name>
    <dbReference type="NCBI Taxonomy" id="84480"/>
    <lineage>
        <taxon>Bacteria</taxon>
        <taxon>Bacillati</taxon>
        <taxon>Actinomycetota</taxon>
        <taxon>Actinomycetes</taxon>
        <taxon>Pseudonocardiales</taxon>
        <taxon>Pseudonocardiaceae</taxon>
        <taxon>Amycolatopsis</taxon>
        <taxon>Amycolatopsis methanolica group</taxon>
    </lineage>
</organism>
<accession>A0A3N2H3M4</accession>
<keyword evidence="1" id="KW-1133">Transmembrane helix</keyword>
<dbReference type="EMBL" id="RKHY01000001">
    <property type="protein sequence ID" value="ROS43049.1"/>
    <property type="molecule type" value="Genomic_DNA"/>
</dbReference>
<name>A0A3N2H3M4_9PSEU</name>
<dbReference type="AlphaFoldDB" id="A0A3N2H3M4"/>
<feature type="transmembrane region" description="Helical" evidence="1">
    <location>
        <begin position="152"/>
        <end position="169"/>
    </location>
</feature>
<dbReference type="Proteomes" id="UP000274843">
    <property type="component" value="Unassembled WGS sequence"/>
</dbReference>
<keyword evidence="1" id="KW-0472">Membrane</keyword>
<dbReference type="GeneID" id="301846744"/>
<evidence type="ECO:0000313" key="3">
    <source>
        <dbReference type="Proteomes" id="UP000274843"/>
    </source>
</evidence>
<reference evidence="2 3" key="1">
    <citation type="submission" date="2018-11" db="EMBL/GenBank/DDBJ databases">
        <title>Sequencing the genomes of 1000 actinobacteria strains.</title>
        <authorList>
            <person name="Klenk H.-P."/>
        </authorList>
    </citation>
    <scope>NUCLEOTIDE SEQUENCE [LARGE SCALE GENOMIC DNA]</scope>
    <source>
        <strain evidence="2 3">DSM 44348</strain>
    </source>
</reference>
<sequence>MSVRSSPIDVRHEGVATTDDSRDQRARKLAIWLAGWAFVYGCYRAYYAFGGTFGMIGEPVSKPVFQAINAAGAAIIMAAAVLPLILARPALRRALPFFGWAGAVGCCMHAVVNWTLRVLSVTGVHPTELPGSVWVSYDRNVADLQDLFLNEPWFFVEGLLWGALALVFVRASRRRLWLTTAVAAMVLTSALGILTGVGLLDSFIVL</sequence>
<evidence type="ECO:0000313" key="2">
    <source>
        <dbReference type="EMBL" id="ROS43049.1"/>
    </source>
</evidence>
<feature type="transmembrane region" description="Helical" evidence="1">
    <location>
        <begin position="176"/>
        <end position="200"/>
    </location>
</feature>
<comment type="caution">
    <text evidence="2">The sequence shown here is derived from an EMBL/GenBank/DDBJ whole genome shotgun (WGS) entry which is preliminary data.</text>
</comment>
<feature type="transmembrane region" description="Helical" evidence="1">
    <location>
        <begin position="29"/>
        <end position="47"/>
    </location>
</feature>